<name>A0AC60P4A0_IXOPE</name>
<protein>
    <submittedName>
        <fullName evidence="1">Uncharacterized protein</fullName>
    </submittedName>
</protein>
<keyword evidence="2" id="KW-1185">Reference proteome</keyword>
<gene>
    <name evidence="1" type="ORF">HPB47_008651</name>
</gene>
<sequence>MADESGVFKLPETPGAHSVSDVNSRAILLANLEALGFPERPSLRGKEAASEARNVLHYLFTRLDKARALSSFRSCWPVDVGTSDKLFRDVATAWIQTLKASPNAGSYLDNFAPQILLYPRHTQHMAFLADFSTFVLYRWLSERTVIELPPSADAATLSAASAKIAAANATLQSKLAAVRDDEEVFLREQDELASALRRKNELLRQQARSFGNLEEAEALHAKLTGHVSALQRLPDVIGQLTTAVVSASAEEFDGSRYTAGEDCAMPLNITSFLEELKRKAEALSGRLGQVDWNRVRHYIAAATKRVEGLRERLDSARSCRTRLELLQAQYGERAAAATALILEGQPPFQVQLPDGTVLDPPDDVLRQASGVCPLTEQEVEDSLALILQDILKDQEK</sequence>
<organism evidence="1 2">
    <name type="scientific">Ixodes persulcatus</name>
    <name type="common">Taiga tick</name>
    <dbReference type="NCBI Taxonomy" id="34615"/>
    <lineage>
        <taxon>Eukaryota</taxon>
        <taxon>Metazoa</taxon>
        <taxon>Ecdysozoa</taxon>
        <taxon>Arthropoda</taxon>
        <taxon>Chelicerata</taxon>
        <taxon>Arachnida</taxon>
        <taxon>Acari</taxon>
        <taxon>Parasitiformes</taxon>
        <taxon>Ixodida</taxon>
        <taxon>Ixodoidea</taxon>
        <taxon>Ixodidae</taxon>
        <taxon>Ixodinae</taxon>
        <taxon>Ixodes</taxon>
    </lineage>
</organism>
<reference evidence="1 2" key="1">
    <citation type="journal article" date="2020" name="Cell">
        <title>Large-Scale Comparative Analyses of Tick Genomes Elucidate Their Genetic Diversity and Vector Capacities.</title>
        <authorList>
            <consortium name="Tick Genome and Microbiome Consortium (TIGMIC)"/>
            <person name="Jia N."/>
            <person name="Wang J."/>
            <person name="Shi W."/>
            <person name="Du L."/>
            <person name="Sun Y."/>
            <person name="Zhan W."/>
            <person name="Jiang J.F."/>
            <person name="Wang Q."/>
            <person name="Zhang B."/>
            <person name="Ji P."/>
            <person name="Bell-Sakyi L."/>
            <person name="Cui X.M."/>
            <person name="Yuan T.T."/>
            <person name="Jiang B.G."/>
            <person name="Yang W.F."/>
            <person name="Lam T.T."/>
            <person name="Chang Q.C."/>
            <person name="Ding S.J."/>
            <person name="Wang X.J."/>
            <person name="Zhu J.G."/>
            <person name="Ruan X.D."/>
            <person name="Zhao L."/>
            <person name="Wei J.T."/>
            <person name="Ye R.Z."/>
            <person name="Que T.C."/>
            <person name="Du C.H."/>
            <person name="Zhou Y.H."/>
            <person name="Cheng J.X."/>
            <person name="Dai P.F."/>
            <person name="Guo W.B."/>
            <person name="Han X.H."/>
            <person name="Huang E.J."/>
            <person name="Li L.F."/>
            <person name="Wei W."/>
            <person name="Gao Y.C."/>
            <person name="Liu J.Z."/>
            <person name="Shao H.Z."/>
            <person name="Wang X."/>
            <person name="Wang C.C."/>
            <person name="Yang T.C."/>
            <person name="Huo Q.B."/>
            <person name="Li W."/>
            <person name="Chen H.Y."/>
            <person name="Chen S.E."/>
            <person name="Zhou L.G."/>
            <person name="Ni X.B."/>
            <person name="Tian J.H."/>
            <person name="Sheng Y."/>
            <person name="Liu T."/>
            <person name="Pan Y.S."/>
            <person name="Xia L.Y."/>
            <person name="Li J."/>
            <person name="Zhao F."/>
            <person name="Cao W.C."/>
        </authorList>
    </citation>
    <scope>NUCLEOTIDE SEQUENCE [LARGE SCALE GENOMIC DNA]</scope>
    <source>
        <strain evidence="1">Iper-2018</strain>
    </source>
</reference>
<evidence type="ECO:0000313" key="2">
    <source>
        <dbReference type="Proteomes" id="UP000805193"/>
    </source>
</evidence>
<proteinExistence type="predicted"/>
<dbReference type="EMBL" id="JABSTQ010011193">
    <property type="protein sequence ID" value="KAG0414223.1"/>
    <property type="molecule type" value="Genomic_DNA"/>
</dbReference>
<dbReference type="Proteomes" id="UP000805193">
    <property type="component" value="Unassembled WGS sequence"/>
</dbReference>
<comment type="caution">
    <text evidence="1">The sequence shown here is derived from an EMBL/GenBank/DDBJ whole genome shotgun (WGS) entry which is preliminary data.</text>
</comment>
<accession>A0AC60P4A0</accession>
<evidence type="ECO:0000313" key="1">
    <source>
        <dbReference type="EMBL" id="KAG0414223.1"/>
    </source>
</evidence>